<dbReference type="InterPro" id="IPR047109">
    <property type="entry name" value="CAD-like"/>
</dbReference>
<proteinExistence type="inferred from homology"/>
<dbReference type="GO" id="GO:0016616">
    <property type="term" value="F:oxidoreductase activity, acting on the CH-OH group of donors, NAD or NADP as acceptor"/>
    <property type="evidence" value="ECO:0007669"/>
    <property type="project" value="InterPro"/>
</dbReference>
<evidence type="ECO:0000256" key="5">
    <source>
        <dbReference type="RuleBase" id="RU361277"/>
    </source>
</evidence>
<dbReference type="InterPro" id="IPR011032">
    <property type="entry name" value="GroES-like_sf"/>
</dbReference>
<dbReference type="PANTHER" id="PTHR42683">
    <property type="entry name" value="ALDEHYDE REDUCTASE"/>
    <property type="match status" value="1"/>
</dbReference>
<protein>
    <recommendedName>
        <fullName evidence="6">Enoyl reductase (ER) domain-containing protein</fullName>
    </recommendedName>
</protein>
<keyword evidence="3 5" id="KW-0862">Zinc</keyword>
<accession>A0AAD4CK97</accession>
<dbReference type="Gene3D" id="3.90.180.10">
    <property type="entry name" value="Medium-chain alcohol dehydrogenases, catalytic domain"/>
    <property type="match status" value="1"/>
</dbReference>
<evidence type="ECO:0000256" key="2">
    <source>
        <dbReference type="ARBA" id="ARBA00022723"/>
    </source>
</evidence>
<comment type="caution">
    <text evidence="7">The sequence shown here is derived from an EMBL/GenBank/DDBJ whole genome shotgun (WGS) entry which is preliminary data.</text>
</comment>
<evidence type="ECO:0000256" key="4">
    <source>
        <dbReference type="ARBA" id="ARBA00023002"/>
    </source>
</evidence>
<organism evidence="7 8">
    <name type="scientific">Aspergillus nanangensis</name>
    <dbReference type="NCBI Taxonomy" id="2582783"/>
    <lineage>
        <taxon>Eukaryota</taxon>
        <taxon>Fungi</taxon>
        <taxon>Dikarya</taxon>
        <taxon>Ascomycota</taxon>
        <taxon>Pezizomycotina</taxon>
        <taxon>Eurotiomycetes</taxon>
        <taxon>Eurotiomycetidae</taxon>
        <taxon>Eurotiales</taxon>
        <taxon>Aspergillaceae</taxon>
        <taxon>Aspergillus</taxon>
        <taxon>Aspergillus subgen. Circumdati</taxon>
    </lineage>
</organism>
<evidence type="ECO:0000259" key="6">
    <source>
        <dbReference type="SMART" id="SM00829"/>
    </source>
</evidence>
<feature type="domain" description="Enoyl reductase (ER)" evidence="6">
    <location>
        <begin position="11"/>
        <end position="340"/>
    </location>
</feature>
<dbReference type="Gene3D" id="3.40.50.720">
    <property type="entry name" value="NAD(P)-binding Rossmann-like Domain"/>
    <property type="match status" value="1"/>
</dbReference>
<dbReference type="PROSITE" id="PS00059">
    <property type="entry name" value="ADH_ZINC"/>
    <property type="match status" value="1"/>
</dbReference>
<dbReference type="EMBL" id="VCAU01000063">
    <property type="protein sequence ID" value="KAF9887313.1"/>
    <property type="molecule type" value="Genomic_DNA"/>
</dbReference>
<reference evidence="7" key="2">
    <citation type="submission" date="2020-02" db="EMBL/GenBank/DDBJ databases">
        <authorList>
            <person name="Gilchrist C.L.M."/>
            <person name="Chooi Y.-H."/>
        </authorList>
    </citation>
    <scope>NUCLEOTIDE SEQUENCE</scope>
    <source>
        <strain evidence="7">MST-FP2251</strain>
    </source>
</reference>
<dbReference type="GO" id="GO:0008270">
    <property type="term" value="F:zinc ion binding"/>
    <property type="evidence" value="ECO:0007669"/>
    <property type="project" value="InterPro"/>
</dbReference>
<dbReference type="SUPFAM" id="SSF50129">
    <property type="entry name" value="GroES-like"/>
    <property type="match status" value="1"/>
</dbReference>
<evidence type="ECO:0000256" key="1">
    <source>
        <dbReference type="ARBA" id="ARBA00001947"/>
    </source>
</evidence>
<keyword evidence="2 5" id="KW-0479">Metal-binding</keyword>
<reference evidence="7" key="1">
    <citation type="journal article" date="2019" name="Beilstein J. Org. Chem.">
        <title>Nanangenines: drimane sesquiterpenoids as the dominant metabolite cohort of a novel Australian fungus, Aspergillus nanangensis.</title>
        <authorList>
            <person name="Lacey H.J."/>
            <person name="Gilchrist C.L.M."/>
            <person name="Crombie A."/>
            <person name="Kalaitzis J.A."/>
            <person name="Vuong D."/>
            <person name="Rutledge P.J."/>
            <person name="Turner P."/>
            <person name="Pitt J.I."/>
            <person name="Lacey E."/>
            <person name="Chooi Y.H."/>
            <person name="Piggott A.M."/>
        </authorList>
    </citation>
    <scope>NUCLEOTIDE SEQUENCE</scope>
    <source>
        <strain evidence="7">MST-FP2251</strain>
    </source>
</reference>
<keyword evidence="8" id="KW-1185">Reference proteome</keyword>
<dbReference type="Pfam" id="PF00107">
    <property type="entry name" value="ADH_zinc_N"/>
    <property type="match status" value="1"/>
</dbReference>
<evidence type="ECO:0000313" key="7">
    <source>
        <dbReference type="EMBL" id="KAF9887313.1"/>
    </source>
</evidence>
<gene>
    <name evidence="7" type="ORF">FE257_010308</name>
</gene>
<dbReference type="InterPro" id="IPR036291">
    <property type="entry name" value="NAD(P)-bd_dom_sf"/>
</dbReference>
<evidence type="ECO:0000313" key="8">
    <source>
        <dbReference type="Proteomes" id="UP001194746"/>
    </source>
</evidence>
<name>A0AAD4CK97_ASPNN</name>
<dbReference type="Pfam" id="PF08240">
    <property type="entry name" value="ADH_N"/>
    <property type="match status" value="1"/>
</dbReference>
<evidence type="ECO:0000256" key="3">
    <source>
        <dbReference type="ARBA" id="ARBA00022833"/>
    </source>
</evidence>
<dbReference type="AlphaFoldDB" id="A0AAD4CK97"/>
<dbReference type="InterPro" id="IPR002328">
    <property type="entry name" value="ADH_Zn_CS"/>
</dbReference>
<dbReference type="SMART" id="SM00829">
    <property type="entry name" value="PKS_ER"/>
    <property type="match status" value="1"/>
</dbReference>
<comment type="cofactor">
    <cofactor evidence="1 5">
        <name>Zn(2+)</name>
        <dbReference type="ChEBI" id="CHEBI:29105"/>
    </cofactor>
</comment>
<dbReference type="SUPFAM" id="SSF51735">
    <property type="entry name" value="NAD(P)-binding Rossmann-fold domains"/>
    <property type="match status" value="1"/>
</dbReference>
<dbReference type="InterPro" id="IPR013149">
    <property type="entry name" value="ADH-like_C"/>
</dbReference>
<sequence length="342" mass="36441">MTKYTFTVFRGSTTGKIVQDRITRPLNPDEVLINITHGSLCGTDEIYLHSSQVLGHEGVGLVKELGSDVSSVKIGDRVGLTYIQKVCNKCKNCTSGWEQYCPHSQPYGRSDPDLGSLGTEVVWNANALVPIPENYGSLDAAAMMCSGATAWTVLSRYGIRPGQRVGVIGVGGMGHLAIKLSAALGYHTVAFSRSDSKKKDCLAFGAKEFYILKQHTPANGSSGSADVVRESMQPIDHLLLCSSAVEDYGTLMPLMATHGTIYPLTVSLDATPVPLLAMLDNGISIQGSLTGSRDSIAKLLGFSAKHGIVPTTECFPLNQSGVQSAFHALTKGGVRYKAVLMT</sequence>
<comment type="similarity">
    <text evidence="5">Belongs to the zinc-containing alcohol dehydrogenase family.</text>
</comment>
<dbReference type="FunFam" id="3.40.50.720:FF:000022">
    <property type="entry name" value="Cinnamyl alcohol dehydrogenase"/>
    <property type="match status" value="1"/>
</dbReference>
<dbReference type="InterPro" id="IPR020843">
    <property type="entry name" value="ER"/>
</dbReference>
<keyword evidence="4" id="KW-0560">Oxidoreductase</keyword>
<dbReference type="InterPro" id="IPR013154">
    <property type="entry name" value="ADH-like_N"/>
</dbReference>
<dbReference type="Proteomes" id="UP001194746">
    <property type="component" value="Unassembled WGS sequence"/>
</dbReference>